<dbReference type="InterPro" id="IPR011013">
    <property type="entry name" value="Gal_mutarotase_sf_dom"/>
</dbReference>
<dbReference type="STRING" id="933084.A0A067PFR2"/>
<evidence type="ECO:0000313" key="2">
    <source>
        <dbReference type="Proteomes" id="UP000027265"/>
    </source>
</evidence>
<dbReference type="GO" id="GO:0033499">
    <property type="term" value="P:galactose catabolic process via UDP-galactose, Leloir pathway"/>
    <property type="evidence" value="ECO:0007669"/>
    <property type="project" value="TreeGrafter"/>
</dbReference>
<dbReference type="SUPFAM" id="SSF74650">
    <property type="entry name" value="Galactose mutarotase-like"/>
    <property type="match status" value="1"/>
</dbReference>
<dbReference type="OrthoDB" id="274691at2759"/>
<dbReference type="InParanoid" id="A0A067PFR2"/>
<dbReference type="Proteomes" id="UP000027265">
    <property type="component" value="Unassembled WGS sequence"/>
</dbReference>
<gene>
    <name evidence="1" type="ORF">JAAARDRAFT_39962</name>
</gene>
<protein>
    <recommendedName>
        <fullName evidence="3">Galactose mutarotase-like protein</fullName>
    </recommendedName>
</protein>
<dbReference type="AlphaFoldDB" id="A0A067PFR2"/>
<sequence length="439" mass="46371">MASPQEPPVDPFKPVLLALPSLAPSLAVEVLPYGLAVHRLFVQADGRTHDLIVGPEAPSDHLKKKYNHTIIGRYTNRLPVGTWDIERNGIKGKVTPVANERPTVSLHGGTSGYESVAWQPLAPASATLFTQAELATIGATLPISSLWKHVSKDGDMGFEGTLLLEVLIGLLSPSEQPTASPELKMGSVVIVYRAKLLEENKVTPINLTQHWGFNLTASLPHLPGALSVRGHKITMTADNTAEVDSSLLATGNLTPVGGTSHDHRSGRVLGDGWPEAGLTGKGGYDDFYSFPPTPPVAPLRVSAASLTPSTDLIKPIVGESINEEAKVVDLSSETSGLGLVFSTNQSGVQFYTNNFADGSGSKKKIHGGSGVWTDAEGYGPGSAAFLEFHEPLAAFLNPGLVRNGNDTLLASGEVYNNFVRVDVVYKSKSGDAASGASQE</sequence>
<dbReference type="InterPro" id="IPR014718">
    <property type="entry name" value="GH-type_carb-bd"/>
</dbReference>
<name>A0A067PFR2_9AGAM</name>
<dbReference type="GO" id="GO:0006006">
    <property type="term" value="P:glucose metabolic process"/>
    <property type="evidence" value="ECO:0007669"/>
    <property type="project" value="TreeGrafter"/>
</dbReference>
<dbReference type="GO" id="GO:0030246">
    <property type="term" value="F:carbohydrate binding"/>
    <property type="evidence" value="ECO:0007669"/>
    <property type="project" value="InterPro"/>
</dbReference>
<organism evidence="1 2">
    <name type="scientific">Jaapia argillacea MUCL 33604</name>
    <dbReference type="NCBI Taxonomy" id="933084"/>
    <lineage>
        <taxon>Eukaryota</taxon>
        <taxon>Fungi</taxon>
        <taxon>Dikarya</taxon>
        <taxon>Basidiomycota</taxon>
        <taxon>Agaricomycotina</taxon>
        <taxon>Agaricomycetes</taxon>
        <taxon>Agaricomycetidae</taxon>
        <taxon>Jaapiales</taxon>
        <taxon>Jaapiaceae</taxon>
        <taxon>Jaapia</taxon>
    </lineage>
</organism>
<dbReference type="GO" id="GO:0004034">
    <property type="term" value="F:aldose 1-epimerase activity"/>
    <property type="evidence" value="ECO:0007669"/>
    <property type="project" value="TreeGrafter"/>
</dbReference>
<dbReference type="EMBL" id="KL197738">
    <property type="protein sequence ID" value="KDQ52685.1"/>
    <property type="molecule type" value="Genomic_DNA"/>
</dbReference>
<dbReference type="Gene3D" id="2.70.98.10">
    <property type="match status" value="1"/>
</dbReference>
<evidence type="ECO:0000313" key="1">
    <source>
        <dbReference type="EMBL" id="KDQ52685.1"/>
    </source>
</evidence>
<proteinExistence type="predicted"/>
<dbReference type="PANTHER" id="PTHR10091:SF0">
    <property type="entry name" value="GALACTOSE MUTAROTASE"/>
    <property type="match status" value="1"/>
</dbReference>
<keyword evidence="2" id="KW-1185">Reference proteome</keyword>
<accession>A0A067PFR2</accession>
<dbReference type="HOGENOM" id="CLU_028297_0_0_1"/>
<dbReference type="InterPro" id="IPR008183">
    <property type="entry name" value="Aldose_1/G6P_1-epimerase"/>
</dbReference>
<dbReference type="PANTHER" id="PTHR10091">
    <property type="entry name" value="ALDOSE-1-EPIMERASE"/>
    <property type="match status" value="1"/>
</dbReference>
<reference evidence="2" key="1">
    <citation type="journal article" date="2014" name="Proc. Natl. Acad. Sci. U.S.A.">
        <title>Extensive sampling of basidiomycete genomes demonstrates inadequacy of the white-rot/brown-rot paradigm for wood decay fungi.</title>
        <authorList>
            <person name="Riley R."/>
            <person name="Salamov A.A."/>
            <person name="Brown D.W."/>
            <person name="Nagy L.G."/>
            <person name="Floudas D."/>
            <person name="Held B.W."/>
            <person name="Levasseur A."/>
            <person name="Lombard V."/>
            <person name="Morin E."/>
            <person name="Otillar R."/>
            <person name="Lindquist E.A."/>
            <person name="Sun H."/>
            <person name="LaButti K.M."/>
            <person name="Schmutz J."/>
            <person name="Jabbour D."/>
            <person name="Luo H."/>
            <person name="Baker S.E."/>
            <person name="Pisabarro A.G."/>
            <person name="Walton J.D."/>
            <person name="Blanchette R.A."/>
            <person name="Henrissat B."/>
            <person name="Martin F."/>
            <person name="Cullen D."/>
            <person name="Hibbett D.S."/>
            <person name="Grigoriev I.V."/>
        </authorList>
    </citation>
    <scope>NUCLEOTIDE SEQUENCE [LARGE SCALE GENOMIC DNA]</scope>
    <source>
        <strain evidence="2">MUCL 33604</strain>
    </source>
</reference>
<evidence type="ECO:0008006" key="3">
    <source>
        <dbReference type="Google" id="ProtNLM"/>
    </source>
</evidence>
<dbReference type="Pfam" id="PF01263">
    <property type="entry name" value="Aldose_epim"/>
    <property type="match status" value="1"/>
</dbReference>